<dbReference type="EMBL" id="JBGGTQ010000002">
    <property type="protein sequence ID" value="MEZ0491298.1"/>
    <property type="molecule type" value="Genomic_DNA"/>
</dbReference>
<accession>A0ABV4HXZ6</accession>
<protein>
    <recommendedName>
        <fullName evidence="3">Core-2/I-Branching enzyme</fullName>
    </recommendedName>
</protein>
<organism evidence="1 2">
    <name type="scientific">Kineococcus mangrovi</name>
    <dbReference type="NCBI Taxonomy" id="1660183"/>
    <lineage>
        <taxon>Bacteria</taxon>
        <taxon>Bacillati</taxon>
        <taxon>Actinomycetota</taxon>
        <taxon>Actinomycetes</taxon>
        <taxon>Kineosporiales</taxon>
        <taxon>Kineosporiaceae</taxon>
        <taxon>Kineococcus</taxon>
    </lineage>
</organism>
<name>A0ABV4HXZ6_9ACTN</name>
<evidence type="ECO:0000313" key="1">
    <source>
        <dbReference type="EMBL" id="MEZ0491298.1"/>
    </source>
</evidence>
<proteinExistence type="predicted"/>
<keyword evidence="2" id="KW-1185">Reference proteome</keyword>
<evidence type="ECO:0008006" key="3">
    <source>
        <dbReference type="Google" id="ProtNLM"/>
    </source>
</evidence>
<dbReference type="RefSeq" id="WP_370717349.1">
    <property type="nucleotide sequence ID" value="NZ_JBGGTQ010000002.1"/>
</dbReference>
<dbReference type="Proteomes" id="UP001566476">
    <property type="component" value="Unassembled WGS sequence"/>
</dbReference>
<comment type="caution">
    <text evidence="1">The sequence shown here is derived from an EMBL/GenBank/DDBJ whole genome shotgun (WGS) entry which is preliminary data.</text>
</comment>
<reference evidence="1 2" key="1">
    <citation type="submission" date="2024-07" db="EMBL/GenBank/DDBJ databases">
        <authorList>
            <person name="Thanompreechachai J."/>
            <person name="Duangmal K."/>
        </authorList>
    </citation>
    <scope>NUCLEOTIDE SEQUENCE [LARGE SCALE GENOMIC DNA]</scope>
    <source>
        <strain evidence="1 2">TBRC 1896</strain>
    </source>
</reference>
<gene>
    <name evidence="1" type="ORF">AB2L28_03510</name>
</gene>
<sequence length="302" mass="31749">MGGVAYVVMAHTAPAAVAARVRRVRHLAPSSHVLVRSAGLLLSDQDAADLGIALLRSDIRVRWGDWSLTAAAVEALTAAQRRWNPDHVVLVSGQDHPVTDLAAWEAGLAGVDAVLRRDPRDVHAPRWHHRWHVLPAQEGLGGLWSGLTRLSDRLPVRSGVTRAGGRTWVARRPRSGGPPLPYVKGSFWCTLSRAAVTAVAEAAADPAVGGWFATTLLPDEAFVHSVLAARPDLATVAGATSFTVFPTAGSAHPRELGVDDVEAALAGGTPFARKVVGVESGFTRRVDAAVDALAGPGLRPPA</sequence>
<evidence type="ECO:0000313" key="2">
    <source>
        <dbReference type="Proteomes" id="UP001566476"/>
    </source>
</evidence>